<dbReference type="OrthoDB" id="9813151at2"/>
<evidence type="ECO:0000256" key="6">
    <source>
        <dbReference type="ARBA" id="ARBA00022679"/>
    </source>
</evidence>
<keyword evidence="17" id="KW-1185">Reference proteome</keyword>
<dbReference type="SMART" id="SM00387">
    <property type="entry name" value="HATPase_c"/>
    <property type="match status" value="1"/>
</dbReference>
<keyword evidence="4" id="KW-1003">Cell membrane</keyword>
<dbReference type="Pfam" id="PF02518">
    <property type="entry name" value="HATPase_c"/>
    <property type="match status" value="1"/>
</dbReference>
<evidence type="ECO:0000256" key="3">
    <source>
        <dbReference type="ARBA" id="ARBA00012438"/>
    </source>
</evidence>
<dbReference type="Gene3D" id="1.10.287.130">
    <property type="match status" value="1"/>
</dbReference>
<feature type="transmembrane region" description="Helical" evidence="12">
    <location>
        <begin position="12"/>
        <end position="32"/>
    </location>
</feature>
<dbReference type="InterPro" id="IPR035965">
    <property type="entry name" value="PAS-like_dom_sf"/>
</dbReference>
<evidence type="ECO:0000256" key="8">
    <source>
        <dbReference type="ARBA" id="ARBA00022777"/>
    </source>
</evidence>
<gene>
    <name evidence="16" type="ORF">Dace_2766</name>
</gene>
<comment type="subcellular location">
    <subcellularLocation>
        <location evidence="2">Cell membrane</location>
    </subcellularLocation>
</comment>
<dbReference type="InterPro" id="IPR050351">
    <property type="entry name" value="BphY/WalK/GraS-like"/>
</dbReference>
<dbReference type="Gene3D" id="3.30.450.20">
    <property type="entry name" value="PAS domain"/>
    <property type="match status" value="2"/>
</dbReference>
<evidence type="ECO:0000259" key="14">
    <source>
        <dbReference type="PROSITE" id="PS50112"/>
    </source>
</evidence>
<keyword evidence="6" id="KW-0808">Transferase</keyword>
<dbReference type="AlphaFoldDB" id="Q1K1W8"/>
<dbReference type="InterPro" id="IPR036097">
    <property type="entry name" value="HisK_dim/P_sf"/>
</dbReference>
<evidence type="ECO:0000313" key="16">
    <source>
        <dbReference type="EMBL" id="EAT16671.1"/>
    </source>
</evidence>
<dbReference type="PROSITE" id="PS50109">
    <property type="entry name" value="HIS_KIN"/>
    <property type="match status" value="1"/>
</dbReference>
<dbReference type="CDD" id="cd00075">
    <property type="entry name" value="HATPase"/>
    <property type="match status" value="1"/>
</dbReference>
<keyword evidence="10" id="KW-0902">Two-component regulatory system</keyword>
<keyword evidence="12" id="KW-0812">Transmembrane</keyword>
<evidence type="ECO:0000256" key="2">
    <source>
        <dbReference type="ARBA" id="ARBA00004236"/>
    </source>
</evidence>
<dbReference type="InterPro" id="IPR036890">
    <property type="entry name" value="HATPase_C_sf"/>
</dbReference>
<reference evidence="16" key="2">
    <citation type="submission" date="2006-05" db="EMBL/GenBank/DDBJ databases">
        <title>Sequencing of the draft genome and assembly of Desulfuromonas acetoxidans DSM 684.</title>
        <authorList>
            <consortium name="US DOE Joint Genome Institute (JGI-PGF)"/>
            <person name="Copeland A."/>
            <person name="Lucas S."/>
            <person name="Lapidus A."/>
            <person name="Barry K."/>
            <person name="Detter J.C."/>
            <person name="Glavina del Rio T."/>
            <person name="Hammon N."/>
            <person name="Israni S."/>
            <person name="Dalin E."/>
            <person name="Tice H."/>
            <person name="Bruce D."/>
            <person name="Pitluck S."/>
            <person name="Richardson P."/>
        </authorList>
    </citation>
    <scope>NUCLEOTIDE SEQUENCE [LARGE SCALE GENOMIC DNA]</scope>
    <source>
        <strain evidence="16">DSM 684</strain>
    </source>
</reference>
<reference evidence="16" key="1">
    <citation type="submission" date="2006-05" db="EMBL/GenBank/DDBJ databases">
        <title>Annotation of the draft genome assembly of Desulfuromonas acetoxidans DSM 684.</title>
        <authorList>
            <consortium name="US DOE Joint Genome Institute (JGI-ORNL)"/>
            <person name="Larimer F."/>
            <person name="Land M."/>
            <person name="Hauser L."/>
        </authorList>
    </citation>
    <scope>NUCLEOTIDE SEQUENCE [LARGE SCALE GENOMIC DNA]</scope>
    <source>
        <strain evidence="16">DSM 684</strain>
    </source>
</reference>
<dbReference type="Pfam" id="PF00989">
    <property type="entry name" value="PAS"/>
    <property type="match status" value="1"/>
</dbReference>
<comment type="catalytic activity">
    <reaction evidence="1">
        <text>ATP + protein L-histidine = ADP + protein N-phospho-L-histidine.</text>
        <dbReference type="EC" id="2.7.13.3"/>
    </reaction>
</comment>
<dbReference type="CDD" id="cd06225">
    <property type="entry name" value="HAMP"/>
    <property type="match status" value="1"/>
</dbReference>
<dbReference type="GO" id="GO:0006355">
    <property type="term" value="P:regulation of DNA-templated transcription"/>
    <property type="evidence" value="ECO:0007669"/>
    <property type="project" value="InterPro"/>
</dbReference>
<dbReference type="InterPro" id="IPR003594">
    <property type="entry name" value="HATPase_dom"/>
</dbReference>
<dbReference type="Pfam" id="PF00672">
    <property type="entry name" value="HAMP"/>
    <property type="match status" value="1"/>
</dbReference>
<dbReference type="FunFam" id="1.10.287.130:FF:000008">
    <property type="entry name" value="Two-component sensor histidine kinase"/>
    <property type="match status" value="1"/>
</dbReference>
<dbReference type="Proteomes" id="UP000005695">
    <property type="component" value="Unassembled WGS sequence"/>
</dbReference>
<evidence type="ECO:0000256" key="9">
    <source>
        <dbReference type="ARBA" id="ARBA00022840"/>
    </source>
</evidence>
<dbReference type="GO" id="GO:0004721">
    <property type="term" value="F:phosphoprotein phosphatase activity"/>
    <property type="evidence" value="ECO:0007669"/>
    <property type="project" value="TreeGrafter"/>
</dbReference>
<dbReference type="InterPro" id="IPR003661">
    <property type="entry name" value="HisK_dim/P_dom"/>
</dbReference>
<dbReference type="GO" id="GO:0016036">
    <property type="term" value="P:cellular response to phosphate starvation"/>
    <property type="evidence" value="ECO:0007669"/>
    <property type="project" value="TreeGrafter"/>
</dbReference>
<dbReference type="PANTHER" id="PTHR45453:SF1">
    <property type="entry name" value="PHOSPHATE REGULON SENSOR PROTEIN PHOR"/>
    <property type="match status" value="1"/>
</dbReference>
<dbReference type="Pfam" id="PF00512">
    <property type="entry name" value="HisKA"/>
    <property type="match status" value="1"/>
</dbReference>
<dbReference type="EMBL" id="AAEW02000004">
    <property type="protein sequence ID" value="EAT16671.1"/>
    <property type="molecule type" value="Genomic_DNA"/>
</dbReference>
<dbReference type="PRINTS" id="PR00344">
    <property type="entry name" value="BCTRLSENSOR"/>
</dbReference>
<dbReference type="InterPro" id="IPR005467">
    <property type="entry name" value="His_kinase_dom"/>
</dbReference>
<dbReference type="GO" id="GO:0000155">
    <property type="term" value="F:phosphorelay sensor kinase activity"/>
    <property type="evidence" value="ECO:0007669"/>
    <property type="project" value="InterPro"/>
</dbReference>
<keyword evidence="7" id="KW-0547">Nucleotide-binding</keyword>
<dbReference type="InterPro" id="IPR000014">
    <property type="entry name" value="PAS"/>
</dbReference>
<dbReference type="InterPro" id="IPR013767">
    <property type="entry name" value="PAS_fold"/>
</dbReference>
<feature type="transmembrane region" description="Helical" evidence="12">
    <location>
        <begin position="174"/>
        <end position="192"/>
    </location>
</feature>
<dbReference type="SUPFAM" id="SSF55785">
    <property type="entry name" value="PYP-like sensor domain (PAS domain)"/>
    <property type="match status" value="1"/>
</dbReference>
<evidence type="ECO:0000256" key="10">
    <source>
        <dbReference type="ARBA" id="ARBA00023012"/>
    </source>
</evidence>
<keyword evidence="11 12" id="KW-0472">Membrane</keyword>
<evidence type="ECO:0000259" key="15">
    <source>
        <dbReference type="PROSITE" id="PS50885"/>
    </source>
</evidence>
<keyword evidence="8 16" id="KW-0418">Kinase</keyword>
<protein>
    <recommendedName>
        <fullName evidence="3">histidine kinase</fullName>
        <ecNumber evidence="3">2.7.13.3</ecNumber>
    </recommendedName>
</protein>
<dbReference type="Gene3D" id="1.10.8.500">
    <property type="entry name" value="HAMP domain in histidine kinase"/>
    <property type="match status" value="1"/>
</dbReference>
<feature type="domain" description="PAS" evidence="14">
    <location>
        <begin position="251"/>
        <end position="324"/>
    </location>
</feature>
<sequence length="595" mass="66550">MEKMRSRRLLWQIYPLLVLAIILAVVAIGWYFSTVLKQFHDQDSVESLRARAELIALQIREHLEPSQQEFINDLCRQAGVRTETRITIMLPSGEVLGDTREDPKRMENHGSRPEVLAALEGGVGKSQRFSRTLQKDMMYLAVPVIADSRISGVVRTAMAVDEVNSRLVALRKQLAVGGVVAIVLVSILSLFISRRITRPLEQIKQEAERYASGQLDHRLRISGSSEIVALGQTMNEMAAQLNERISTIDKQRREQDAVLSSMVEGVIAIDSRQNVLRMNPAAAHLLEIDPDNVVGRPVQEVVRKAELLSFITAAMDSERTIEKDVLLFRGEEELCLQAHGTMLRGMGEESIGALVVFNDLTRQRRLETMRRDFVANVSHELKTPITAIKGFVETLLDGALDSRDESEQFLKIVERQVERLSVIIEDLMSLSRIEQGEEHERFDLEPEKLAEVISESVNDCTVLAEGLGITLKQELDQDLTSPLNAPLLEQALTNLLENAIKYSSTDSTVTIRCYEEDGRAIVRVCDEGCGIEAEHLPRLFERFYRVDKARSRQAGGSGLGLAIVKHIVQIHHGRVEVESTPGKGSDFIISLPLVS</sequence>
<proteinExistence type="predicted"/>
<dbReference type="CDD" id="cd00130">
    <property type="entry name" value="PAS"/>
    <property type="match status" value="1"/>
</dbReference>
<dbReference type="CDD" id="cd00082">
    <property type="entry name" value="HisKA"/>
    <property type="match status" value="1"/>
</dbReference>
<evidence type="ECO:0000256" key="11">
    <source>
        <dbReference type="ARBA" id="ARBA00023136"/>
    </source>
</evidence>
<accession>Q1K1W8</accession>
<dbReference type="SMART" id="SM00388">
    <property type="entry name" value="HisKA"/>
    <property type="match status" value="1"/>
</dbReference>
<dbReference type="SUPFAM" id="SSF158472">
    <property type="entry name" value="HAMP domain-like"/>
    <property type="match status" value="1"/>
</dbReference>
<organism evidence="16 17">
    <name type="scientific">Desulfuromonas acetoxidans (strain DSM 684 / 11070)</name>
    <dbReference type="NCBI Taxonomy" id="281689"/>
    <lineage>
        <taxon>Bacteria</taxon>
        <taxon>Pseudomonadati</taxon>
        <taxon>Thermodesulfobacteriota</taxon>
        <taxon>Desulfuromonadia</taxon>
        <taxon>Desulfuromonadales</taxon>
        <taxon>Desulfuromonadaceae</taxon>
        <taxon>Desulfuromonas</taxon>
    </lineage>
</organism>
<feature type="domain" description="HAMP" evidence="15">
    <location>
        <begin position="194"/>
        <end position="246"/>
    </location>
</feature>
<keyword evidence="12" id="KW-1133">Transmembrane helix</keyword>
<evidence type="ECO:0000256" key="4">
    <source>
        <dbReference type="ARBA" id="ARBA00022475"/>
    </source>
</evidence>
<dbReference type="Gene3D" id="3.30.565.10">
    <property type="entry name" value="Histidine kinase-like ATPase, C-terminal domain"/>
    <property type="match status" value="1"/>
</dbReference>
<dbReference type="SUPFAM" id="SSF55874">
    <property type="entry name" value="ATPase domain of HSP90 chaperone/DNA topoisomerase II/histidine kinase"/>
    <property type="match status" value="1"/>
</dbReference>
<dbReference type="FunFam" id="3.30.565.10:FF:000006">
    <property type="entry name" value="Sensor histidine kinase WalK"/>
    <property type="match status" value="1"/>
</dbReference>
<keyword evidence="5" id="KW-0597">Phosphoprotein</keyword>
<dbReference type="GO" id="GO:0005886">
    <property type="term" value="C:plasma membrane"/>
    <property type="evidence" value="ECO:0007669"/>
    <property type="project" value="UniProtKB-SubCell"/>
</dbReference>
<evidence type="ECO:0000313" key="17">
    <source>
        <dbReference type="Proteomes" id="UP000005695"/>
    </source>
</evidence>
<keyword evidence="9" id="KW-0067">ATP-binding</keyword>
<dbReference type="RefSeq" id="WP_005998765.1">
    <property type="nucleotide sequence ID" value="NZ_AAEW02000004.1"/>
</dbReference>
<dbReference type="InterPro" id="IPR003660">
    <property type="entry name" value="HAMP_dom"/>
</dbReference>
<evidence type="ECO:0000256" key="7">
    <source>
        <dbReference type="ARBA" id="ARBA00022741"/>
    </source>
</evidence>
<feature type="domain" description="Histidine kinase" evidence="13">
    <location>
        <begin position="376"/>
        <end position="595"/>
    </location>
</feature>
<dbReference type="PANTHER" id="PTHR45453">
    <property type="entry name" value="PHOSPHATE REGULON SENSOR PROTEIN PHOR"/>
    <property type="match status" value="1"/>
</dbReference>
<evidence type="ECO:0000256" key="5">
    <source>
        <dbReference type="ARBA" id="ARBA00022553"/>
    </source>
</evidence>
<evidence type="ECO:0000256" key="1">
    <source>
        <dbReference type="ARBA" id="ARBA00000085"/>
    </source>
</evidence>
<dbReference type="SMART" id="SM00091">
    <property type="entry name" value="PAS"/>
    <property type="match status" value="1"/>
</dbReference>
<dbReference type="PROSITE" id="PS50112">
    <property type="entry name" value="PAS"/>
    <property type="match status" value="1"/>
</dbReference>
<dbReference type="EC" id="2.7.13.3" evidence="3"/>
<comment type="caution">
    <text evidence="16">The sequence shown here is derived from an EMBL/GenBank/DDBJ whole genome shotgun (WGS) entry which is preliminary data.</text>
</comment>
<dbReference type="GO" id="GO:0005524">
    <property type="term" value="F:ATP binding"/>
    <property type="evidence" value="ECO:0007669"/>
    <property type="project" value="UniProtKB-KW"/>
</dbReference>
<evidence type="ECO:0000259" key="13">
    <source>
        <dbReference type="PROSITE" id="PS50109"/>
    </source>
</evidence>
<dbReference type="InterPro" id="IPR004358">
    <property type="entry name" value="Sig_transdc_His_kin-like_C"/>
</dbReference>
<dbReference type="PROSITE" id="PS50885">
    <property type="entry name" value="HAMP"/>
    <property type="match status" value="1"/>
</dbReference>
<name>Q1K1W8_DESA6</name>
<evidence type="ECO:0000256" key="12">
    <source>
        <dbReference type="SAM" id="Phobius"/>
    </source>
</evidence>
<dbReference type="SUPFAM" id="SSF47384">
    <property type="entry name" value="Homodimeric domain of signal transducing histidine kinase"/>
    <property type="match status" value="1"/>
</dbReference>
<dbReference type="SMART" id="SM00304">
    <property type="entry name" value="HAMP"/>
    <property type="match status" value="1"/>
</dbReference>